<sequence>MSSELPPIGLLPWLRGDASQQELGGESARDAEGPGEVSLHQVAGGRRKDSLERLRIYCNSPLSDGKASSFGGEGLPICPAQGPDPGELSGAWGEFKSFQESSAKFEQFSKCPELLQRPAESRRWSAPPAPREHSSQQPHQGELWVTGTAVDPSSEPVVSYENVFRFAFPEVTVEQTTEDVSTLDHFLEATKEENPGLSPVHRLCSKSRKLWRNLENTNATSISQCLWSKSRCQENLFLVLGVDVARKSPSGSQGHILRGPDLEEPEELLAVSSFHLHHCKALIQTKLSGTPGSGQGSLITYSLFLKTPLHGNGQYITIPQKKIFPPRNLKMAFFNNDVC</sequence>
<dbReference type="OrthoDB" id="9894316at2759"/>
<evidence type="ECO:0000313" key="3">
    <source>
        <dbReference type="EMBL" id="EHB01403.1"/>
    </source>
</evidence>
<accession>G5AWJ2</accession>
<proteinExistence type="predicted"/>
<dbReference type="Proteomes" id="UP000006813">
    <property type="component" value="Unassembled WGS sequence"/>
</dbReference>
<dbReference type="STRING" id="10181.G5AWJ2"/>
<evidence type="ECO:0000259" key="2">
    <source>
        <dbReference type="Pfam" id="PF15045"/>
    </source>
</evidence>
<reference evidence="4" key="2">
    <citation type="submission" date="2015-10" db="EMBL/GenBank/DDBJ databases">
        <title>FRAMA: From RNA-seq data to annotated mRNA assemblies.</title>
        <authorList>
            <person name="Bens M."/>
            <person name="Sahm A."/>
            <person name="Jahn N."/>
            <person name="Morhart M."/>
            <person name="Holtze S."/>
            <person name="Hildebrandt T.B."/>
            <person name="Platzer M."/>
            <person name="Szafranski K."/>
        </authorList>
    </citation>
    <scope>NUCLEOTIDE SEQUENCE</scope>
    <source>
        <tissue evidence="4">Skin</tissue>
    </source>
</reference>
<protein>
    <submittedName>
        <fullName evidence="4 7">Uncharacterized protein C14orf79</fullName>
    </submittedName>
</protein>
<dbReference type="EMBL" id="GEBF01002697">
    <property type="protein sequence ID" value="JAO00936.1"/>
    <property type="molecule type" value="Transcribed_RNA"/>
</dbReference>
<reference evidence="3 5" key="1">
    <citation type="journal article" date="2011" name="Nature">
        <title>Genome sequencing reveals insights into physiology and longevity of the naked mole rat.</title>
        <authorList>
            <person name="Kim E.B."/>
            <person name="Fang X."/>
            <person name="Fushan A.A."/>
            <person name="Huang Z."/>
            <person name="Lobanov A.V."/>
            <person name="Han L."/>
            <person name="Marino S.M."/>
            <person name="Sun X."/>
            <person name="Turanov A.A."/>
            <person name="Yang P."/>
            <person name="Yim S.H."/>
            <person name="Zhao X."/>
            <person name="Kasaikina M.V."/>
            <person name="Stoletzki N."/>
            <person name="Peng C."/>
            <person name="Polak P."/>
            <person name="Xiong Z."/>
            <person name="Kiezun A."/>
            <person name="Zhu Y."/>
            <person name="Chen Y."/>
            <person name="Kryukov G.V."/>
            <person name="Zhang Q."/>
            <person name="Peshkin L."/>
            <person name="Yang L."/>
            <person name="Bronson R.T."/>
            <person name="Buffenstein R."/>
            <person name="Wang B."/>
            <person name="Han C."/>
            <person name="Li Q."/>
            <person name="Chen L."/>
            <person name="Zhao W."/>
            <person name="Sunyaev S.R."/>
            <person name="Park T.J."/>
            <person name="Zhang G."/>
            <person name="Wang J."/>
            <person name="Gladyshev V.N."/>
        </authorList>
    </citation>
    <scope>NUCLEOTIDE SEQUENCE [LARGE SCALE GENOMIC DNA]</scope>
</reference>
<dbReference type="RefSeq" id="XP_004836898.1">
    <property type="nucleotide sequence ID" value="XM_004836841.2"/>
</dbReference>
<dbReference type="InterPro" id="IPR029205">
    <property type="entry name" value="Clathrin-bd"/>
</dbReference>
<evidence type="ECO:0000256" key="1">
    <source>
        <dbReference type="SAM" id="MobiDB-lite"/>
    </source>
</evidence>
<dbReference type="GO" id="GO:0030276">
    <property type="term" value="F:clathrin binding"/>
    <property type="evidence" value="ECO:0007669"/>
    <property type="project" value="InterPro"/>
</dbReference>
<dbReference type="PANTHER" id="PTHR16156:SF7">
    <property type="entry name" value="CLATHRIN BINDING BOX OF AFTIPHILIN CONTAINING 1"/>
    <property type="match status" value="1"/>
</dbReference>
<feature type="region of interest" description="Disordered" evidence="1">
    <location>
        <begin position="1"/>
        <end position="47"/>
    </location>
</feature>
<dbReference type="PANTHER" id="PTHR16156">
    <property type="entry name" value="AFTIPHILIN A-RELATED"/>
    <property type="match status" value="1"/>
</dbReference>
<organism evidence="3 5">
    <name type="scientific">Heterocephalus glaber</name>
    <name type="common">Naked mole rat</name>
    <dbReference type="NCBI Taxonomy" id="10181"/>
    <lineage>
        <taxon>Eukaryota</taxon>
        <taxon>Metazoa</taxon>
        <taxon>Chordata</taxon>
        <taxon>Craniata</taxon>
        <taxon>Vertebrata</taxon>
        <taxon>Euteleostomi</taxon>
        <taxon>Mammalia</taxon>
        <taxon>Eutheria</taxon>
        <taxon>Euarchontoglires</taxon>
        <taxon>Glires</taxon>
        <taxon>Rodentia</taxon>
        <taxon>Hystricomorpha</taxon>
        <taxon>Bathyergidae</taxon>
        <taxon>Heterocephalus</taxon>
    </lineage>
</organism>
<name>G5AWJ2_HETGA</name>
<dbReference type="GO" id="GO:0032588">
    <property type="term" value="C:trans-Golgi network membrane"/>
    <property type="evidence" value="ECO:0007669"/>
    <property type="project" value="InterPro"/>
</dbReference>
<dbReference type="CTD" id="122616"/>
<feature type="region of interest" description="Disordered" evidence="1">
    <location>
        <begin position="117"/>
        <end position="141"/>
    </location>
</feature>
<dbReference type="Bgee" id="ENSHGLG00000017277">
    <property type="expression patterns" value="Expressed in pituitary gland and 10 other cell types or tissues"/>
</dbReference>
<reference evidence="7" key="3">
    <citation type="submission" date="2025-04" db="UniProtKB">
        <authorList>
            <consortium name="RefSeq"/>
        </authorList>
    </citation>
    <scope>IDENTIFICATION</scope>
</reference>
<evidence type="ECO:0000313" key="5">
    <source>
        <dbReference type="Proteomes" id="UP000006813"/>
    </source>
</evidence>
<dbReference type="GeneID" id="101697771"/>
<dbReference type="EMBL" id="JH167269">
    <property type="protein sequence ID" value="EHB01403.1"/>
    <property type="molecule type" value="Genomic_DNA"/>
</dbReference>
<feature type="domain" description="Aftiphilin clathrin-binding box" evidence="2">
    <location>
        <begin position="207"/>
        <end position="286"/>
    </location>
</feature>
<gene>
    <name evidence="7" type="primary">CUNH14orf79</name>
    <name evidence="3" type="ORF">GW7_18887</name>
</gene>
<keyword evidence="6" id="KW-1185">Reference proteome</keyword>
<dbReference type="Proteomes" id="UP000694906">
    <property type="component" value="Unplaced"/>
</dbReference>
<dbReference type="Pfam" id="PF15045">
    <property type="entry name" value="Clathrin_bdg"/>
    <property type="match status" value="1"/>
</dbReference>
<dbReference type="GeneTree" id="ENSGT00940000154186"/>
<dbReference type="AlphaFoldDB" id="G5AWJ2"/>
<dbReference type="KEGG" id="hgl:101697771"/>
<dbReference type="GO" id="GO:0030121">
    <property type="term" value="C:AP-1 adaptor complex"/>
    <property type="evidence" value="ECO:0007669"/>
    <property type="project" value="TreeGrafter"/>
</dbReference>
<dbReference type="OMA" id="WSESHCQ"/>
<evidence type="ECO:0000313" key="7">
    <source>
        <dbReference type="RefSeq" id="XP_004836898.1"/>
    </source>
</evidence>
<evidence type="ECO:0000313" key="4">
    <source>
        <dbReference type="EMBL" id="JAO00936.1"/>
    </source>
</evidence>
<dbReference type="InterPro" id="IPR046359">
    <property type="entry name" value="Aftin-like"/>
</dbReference>
<evidence type="ECO:0000313" key="6">
    <source>
        <dbReference type="Proteomes" id="UP000694906"/>
    </source>
</evidence>
<dbReference type="eggNOG" id="ENOG502SPS5">
    <property type="taxonomic scope" value="Eukaryota"/>
</dbReference>